<evidence type="ECO:0000313" key="3">
    <source>
        <dbReference type="Proteomes" id="UP000838412"/>
    </source>
</evidence>
<evidence type="ECO:0000256" key="1">
    <source>
        <dbReference type="SAM" id="MobiDB-lite"/>
    </source>
</evidence>
<feature type="compositionally biased region" description="Basic and acidic residues" evidence="1">
    <location>
        <begin position="1"/>
        <end position="23"/>
    </location>
</feature>
<feature type="region of interest" description="Disordered" evidence="1">
    <location>
        <begin position="1"/>
        <end position="27"/>
    </location>
</feature>
<dbReference type="OrthoDB" id="410381at2759"/>
<sequence length="138" mass="16112">MGEERNPTRVEREVHHQTTKEGRPQLLRQLRGNYTSLSTKQGLQQSAPERDAVDPHLRDQLAGFRKNRSCTDQITTLRIILEQSIEWNSPLYINFIDYEKVFDSLDRPALWKLLRHYGIPVKITNLIKNSYEGMAYTG</sequence>
<dbReference type="EMBL" id="OV696691">
    <property type="protein sequence ID" value="CAH1266800.1"/>
    <property type="molecule type" value="Genomic_DNA"/>
</dbReference>
<gene>
    <name evidence="2" type="primary">Hypp3579</name>
    <name evidence="2" type="ORF">BLAG_LOCUS20338</name>
</gene>
<dbReference type="PANTHER" id="PTHR47027">
    <property type="entry name" value="REVERSE TRANSCRIPTASE DOMAIN-CONTAINING PROTEIN"/>
    <property type="match status" value="1"/>
</dbReference>
<protein>
    <submittedName>
        <fullName evidence="2">Hypp3579 protein</fullName>
    </submittedName>
</protein>
<evidence type="ECO:0000313" key="2">
    <source>
        <dbReference type="EMBL" id="CAH1266800.1"/>
    </source>
</evidence>
<organism evidence="2 3">
    <name type="scientific">Branchiostoma lanceolatum</name>
    <name type="common">Common lancelet</name>
    <name type="synonym">Amphioxus lanceolatum</name>
    <dbReference type="NCBI Taxonomy" id="7740"/>
    <lineage>
        <taxon>Eukaryota</taxon>
        <taxon>Metazoa</taxon>
        <taxon>Chordata</taxon>
        <taxon>Cephalochordata</taxon>
        <taxon>Leptocardii</taxon>
        <taxon>Amphioxiformes</taxon>
        <taxon>Branchiostomatidae</taxon>
        <taxon>Branchiostoma</taxon>
    </lineage>
</organism>
<proteinExistence type="predicted"/>
<reference evidence="2" key="1">
    <citation type="submission" date="2022-01" db="EMBL/GenBank/DDBJ databases">
        <authorList>
            <person name="Braso-Vives M."/>
        </authorList>
    </citation>
    <scope>NUCLEOTIDE SEQUENCE</scope>
</reference>
<name>A0A8K0A099_BRALA</name>
<accession>A0A8K0A099</accession>
<dbReference type="PANTHER" id="PTHR47027:SF25">
    <property type="entry name" value="REVERSE TRANSCRIPTASE DOMAIN-CONTAINING PROTEIN"/>
    <property type="match status" value="1"/>
</dbReference>
<dbReference type="Proteomes" id="UP000838412">
    <property type="component" value="Chromosome 6"/>
</dbReference>
<dbReference type="AlphaFoldDB" id="A0A8K0A099"/>
<keyword evidence="3" id="KW-1185">Reference proteome</keyword>